<dbReference type="AlphaFoldDB" id="A0A9P7KJ97"/>
<accession>A0A9P7KJ97</accession>
<feature type="compositionally biased region" description="Basic residues" evidence="1">
    <location>
        <begin position="1"/>
        <end position="11"/>
    </location>
</feature>
<reference evidence="2" key="2">
    <citation type="submission" date="2021-10" db="EMBL/GenBank/DDBJ databases">
        <title>Phylogenomics reveals ancestral predisposition of the termite-cultivated fungus Termitomyces towards a domesticated lifestyle.</title>
        <authorList>
            <person name="Auxier B."/>
            <person name="Grum-Grzhimaylo A."/>
            <person name="Cardenas M.E."/>
            <person name="Lodge J.D."/>
            <person name="Laessoe T."/>
            <person name="Pedersen O."/>
            <person name="Smith M.E."/>
            <person name="Kuyper T.W."/>
            <person name="Franco-Molano E.A."/>
            <person name="Baroni T.J."/>
            <person name="Aanen D.K."/>
        </authorList>
    </citation>
    <scope>NUCLEOTIDE SEQUENCE</scope>
    <source>
        <strain evidence="2">D49</strain>
    </source>
</reference>
<comment type="caution">
    <text evidence="2">The sequence shown here is derived from an EMBL/GenBank/DDBJ whole genome shotgun (WGS) entry which is preliminary data.</text>
</comment>
<dbReference type="Proteomes" id="UP000717328">
    <property type="component" value="Unassembled WGS sequence"/>
</dbReference>
<sequence length="112" mass="12285">MVNKCPRKKNRSVYASTDNGHGSSRKIVIPAVRYIQRKTGNMSTSTKNIAVSTQSLPPKALLPPPVFDNFPVHDPSTGTSSPIDFSTLTLDDPNYVSQTKNDTVTAKQPKRK</sequence>
<feature type="compositionally biased region" description="Polar residues" evidence="1">
    <location>
        <begin position="76"/>
        <end position="106"/>
    </location>
</feature>
<evidence type="ECO:0000313" key="3">
    <source>
        <dbReference type="Proteomes" id="UP000717328"/>
    </source>
</evidence>
<feature type="region of interest" description="Disordered" evidence="1">
    <location>
        <begin position="67"/>
        <end position="112"/>
    </location>
</feature>
<dbReference type="EMBL" id="JABCKI010001020">
    <property type="protein sequence ID" value="KAG5649426.1"/>
    <property type="molecule type" value="Genomic_DNA"/>
</dbReference>
<feature type="region of interest" description="Disordered" evidence="1">
    <location>
        <begin position="1"/>
        <end position="23"/>
    </location>
</feature>
<reference evidence="2" key="1">
    <citation type="submission" date="2021-02" db="EMBL/GenBank/DDBJ databases">
        <authorList>
            <person name="Nieuwenhuis M."/>
            <person name="Van De Peppel L.J.J."/>
        </authorList>
    </citation>
    <scope>NUCLEOTIDE SEQUENCE</scope>
    <source>
        <strain evidence="2">D49</strain>
    </source>
</reference>
<feature type="non-terminal residue" evidence="2">
    <location>
        <position position="112"/>
    </location>
</feature>
<organism evidence="2 3">
    <name type="scientific">Sphagnurus paluster</name>
    <dbReference type="NCBI Taxonomy" id="117069"/>
    <lineage>
        <taxon>Eukaryota</taxon>
        <taxon>Fungi</taxon>
        <taxon>Dikarya</taxon>
        <taxon>Basidiomycota</taxon>
        <taxon>Agaricomycotina</taxon>
        <taxon>Agaricomycetes</taxon>
        <taxon>Agaricomycetidae</taxon>
        <taxon>Agaricales</taxon>
        <taxon>Tricholomatineae</taxon>
        <taxon>Lyophyllaceae</taxon>
        <taxon>Sphagnurus</taxon>
    </lineage>
</organism>
<protein>
    <submittedName>
        <fullName evidence="2">Uncharacterized protein</fullName>
    </submittedName>
</protein>
<keyword evidence="3" id="KW-1185">Reference proteome</keyword>
<gene>
    <name evidence="2" type="ORF">H0H81_003938</name>
</gene>
<proteinExistence type="predicted"/>
<evidence type="ECO:0000256" key="1">
    <source>
        <dbReference type="SAM" id="MobiDB-lite"/>
    </source>
</evidence>
<name>A0A9P7KJ97_9AGAR</name>
<feature type="compositionally biased region" description="Polar residues" evidence="1">
    <location>
        <begin position="13"/>
        <end position="22"/>
    </location>
</feature>
<evidence type="ECO:0000313" key="2">
    <source>
        <dbReference type="EMBL" id="KAG5649426.1"/>
    </source>
</evidence>